<gene>
    <name evidence="1" type="ORF">BDK51DRAFT_24039</name>
</gene>
<accession>A0A4P9WPC3</accession>
<sequence length="121" mass="14207">MSHGLPAICLRTAYSWLQKMGLEAKEYRKAVYFDGHERKDVLEYRNKVYLPAITAVEPLLAEYKGKEMDVVRQLTLNWEREHVPIFDNESICYHNNSGRLEWVRRGEVTLREEGQGLDLHS</sequence>
<protein>
    <submittedName>
        <fullName evidence="1">Uncharacterized protein</fullName>
    </submittedName>
</protein>
<dbReference type="PANTHER" id="PTHR35871:SF1">
    <property type="entry name" value="CXC1-LIKE CYSTEINE CLUSTER ASSOCIATED WITH KDZ TRANSPOSASES DOMAIN-CONTAINING PROTEIN"/>
    <property type="match status" value="1"/>
</dbReference>
<reference evidence="2" key="1">
    <citation type="journal article" date="2018" name="Nat. Microbiol.">
        <title>Leveraging single-cell genomics to expand the fungal tree of life.</title>
        <authorList>
            <person name="Ahrendt S.R."/>
            <person name="Quandt C.A."/>
            <person name="Ciobanu D."/>
            <person name="Clum A."/>
            <person name="Salamov A."/>
            <person name="Andreopoulos B."/>
            <person name="Cheng J.F."/>
            <person name="Woyke T."/>
            <person name="Pelin A."/>
            <person name="Henrissat B."/>
            <person name="Reynolds N.K."/>
            <person name="Benny G.L."/>
            <person name="Smith M.E."/>
            <person name="James T.Y."/>
            <person name="Grigoriev I.V."/>
        </authorList>
    </citation>
    <scope>NUCLEOTIDE SEQUENCE [LARGE SCALE GENOMIC DNA]</scope>
</reference>
<dbReference type="OrthoDB" id="3047997at2759"/>
<evidence type="ECO:0000313" key="2">
    <source>
        <dbReference type="Proteomes" id="UP000269721"/>
    </source>
</evidence>
<dbReference type="Proteomes" id="UP000269721">
    <property type="component" value="Unassembled WGS sequence"/>
</dbReference>
<keyword evidence="2" id="KW-1185">Reference proteome</keyword>
<dbReference type="PANTHER" id="PTHR35871">
    <property type="entry name" value="EXPRESSED PROTEIN"/>
    <property type="match status" value="1"/>
</dbReference>
<organism evidence="1 2">
    <name type="scientific">Blyttiomyces helicus</name>
    <dbReference type="NCBI Taxonomy" id="388810"/>
    <lineage>
        <taxon>Eukaryota</taxon>
        <taxon>Fungi</taxon>
        <taxon>Fungi incertae sedis</taxon>
        <taxon>Chytridiomycota</taxon>
        <taxon>Chytridiomycota incertae sedis</taxon>
        <taxon>Chytridiomycetes</taxon>
        <taxon>Chytridiomycetes incertae sedis</taxon>
        <taxon>Blyttiomyces</taxon>
    </lineage>
</organism>
<dbReference type="AlphaFoldDB" id="A0A4P9WPC3"/>
<name>A0A4P9WPC3_9FUNG</name>
<evidence type="ECO:0000313" key="1">
    <source>
        <dbReference type="EMBL" id="RKO93973.1"/>
    </source>
</evidence>
<proteinExistence type="predicted"/>
<dbReference type="EMBL" id="KZ994054">
    <property type="protein sequence ID" value="RKO93973.1"/>
    <property type="molecule type" value="Genomic_DNA"/>
</dbReference>